<evidence type="ECO:0000256" key="1">
    <source>
        <dbReference type="SAM" id="MobiDB-lite"/>
    </source>
</evidence>
<proteinExistence type="predicted"/>
<feature type="compositionally biased region" description="Basic and acidic residues" evidence="1">
    <location>
        <begin position="29"/>
        <end position="39"/>
    </location>
</feature>
<accession>J3LGB5</accession>
<dbReference type="AlphaFoldDB" id="J3LGB5"/>
<feature type="region of interest" description="Disordered" evidence="1">
    <location>
        <begin position="25"/>
        <end position="52"/>
    </location>
</feature>
<keyword evidence="3" id="KW-1185">Reference proteome</keyword>
<organism evidence="2">
    <name type="scientific">Oryza brachyantha</name>
    <name type="common">malo sina</name>
    <dbReference type="NCBI Taxonomy" id="4533"/>
    <lineage>
        <taxon>Eukaryota</taxon>
        <taxon>Viridiplantae</taxon>
        <taxon>Streptophyta</taxon>
        <taxon>Embryophyta</taxon>
        <taxon>Tracheophyta</taxon>
        <taxon>Spermatophyta</taxon>
        <taxon>Magnoliopsida</taxon>
        <taxon>Liliopsida</taxon>
        <taxon>Poales</taxon>
        <taxon>Poaceae</taxon>
        <taxon>BOP clade</taxon>
        <taxon>Oryzoideae</taxon>
        <taxon>Oryzeae</taxon>
        <taxon>Oryzinae</taxon>
        <taxon>Oryza</taxon>
    </lineage>
</organism>
<dbReference type="HOGENOM" id="CLU_2281772_0_0_1"/>
<dbReference type="EnsemblPlants" id="OB02G36820.1">
    <property type="protein sequence ID" value="OB02G36820.1"/>
    <property type="gene ID" value="OB02G36820"/>
</dbReference>
<dbReference type="Gramene" id="OB02G36820.1">
    <property type="protein sequence ID" value="OB02G36820.1"/>
    <property type="gene ID" value="OB02G36820"/>
</dbReference>
<dbReference type="Proteomes" id="UP000006038">
    <property type="component" value="Unassembled WGS sequence"/>
</dbReference>
<feature type="compositionally biased region" description="Polar residues" evidence="1">
    <location>
        <begin position="43"/>
        <end position="52"/>
    </location>
</feature>
<protein>
    <submittedName>
        <fullName evidence="2">Uncharacterized protein</fullName>
    </submittedName>
</protein>
<sequence length="102" mass="11132">MWYGVASYFATANVGGVAKRFMRDASTTCKHESTRRSTDDPPGQQSGSCGSRLSTDVYTRAYLTASATVSILATSSPLQIQIKDLQEMGGNSAHEQKRWVPR</sequence>
<reference evidence="2" key="1">
    <citation type="submission" date="2013-04" db="UniProtKB">
        <authorList>
            <consortium name="EnsemblPlants"/>
        </authorList>
    </citation>
    <scope>IDENTIFICATION</scope>
</reference>
<evidence type="ECO:0000313" key="3">
    <source>
        <dbReference type="Proteomes" id="UP000006038"/>
    </source>
</evidence>
<name>J3LGB5_ORYBR</name>
<evidence type="ECO:0000313" key="2">
    <source>
        <dbReference type="EnsemblPlants" id="OB02G36820.1"/>
    </source>
</evidence>